<dbReference type="Proteomes" id="UP001291623">
    <property type="component" value="Unassembled WGS sequence"/>
</dbReference>
<evidence type="ECO:0000313" key="3">
    <source>
        <dbReference type="Proteomes" id="UP001291623"/>
    </source>
</evidence>
<feature type="region of interest" description="Disordered" evidence="1">
    <location>
        <begin position="16"/>
        <end position="51"/>
    </location>
</feature>
<name>A0AAE1T2H7_9SOLA</name>
<accession>A0AAE1T2H7</accession>
<comment type="caution">
    <text evidence="2">The sequence shown here is derived from an EMBL/GenBank/DDBJ whole genome shotgun (WGS) entry which is preliminary data.</text>
</comment>
<dbReference type="EMBL" id="JAVYJV010000001">
    <property type="protein sequence ID" value="KAK4380268.1"/>
    <property type="molecule type" value="Genomic_DNA"/>
</dbReference>
<sequence>MLEEWKPFEEERLKDMKAGEESTKNVEREVKKVTKPPFRPAKDDTKPLLQDPILRSDPIETEEALLRLPPFPPICKPNNQTH</sequence>
<dbReference type="PANTHER" id="PTHR37207">
    <property type="entry name" value="OS09G0446000 PROTEIN"/>
    <property type="match status" value="1"/>
</dbReference>
<evidence type="ECO:0000313" key="2">
    <source>
        <dbReference type="EMBL" id="KAK4380268.1"/>
    </source>
</evidence>
<protein>
    <submittedName>
        <fullName evidence="2">Uncharacterized protein</fullName>
    </submittedName>
</protein>
<organism evidence="2 3">
    <name type="scientific">Anisodus tanguticus</name>
    <dbReference type="NCBI Taxonomy" id="243964"/>
    <lineage>
        <taxon>Eukaryota</taxon>
        <taxon>Viridiplantae</taxon>
        <taxon>Streptophyta</taxon>
        <taxon>Embryophyta</taxon>
        <taxon>Tracheophyta</taxon>
        <taxon>Spermatophyta</taxon>
        <taxon>Magnoliopsida</taxon>
        <taxon>eudicotyledons</taxon>
        <taxon>Gunneridae</taxon>
        <taxon>Pentapetalae</taxon>
        <taxon>asterids</taxon>
        <taxon>lamiids</taxon>
        <taxon>Solanales</taxon>
        <taxon>Solanaceae</taxon>
        <taxon>Solanoideae</taxon>
        <taxon>Hyoscyameae</taxon>
        <taxon>Anisodus</taxon>
    </lineage>
</organism>
<gene>
    <name evidence="2" type="ORF">RND71_002130</name>
</gene>
<evidence type="ECO:0000256" key="1">
    <source>
        <dbReference type="SAM" id="MobiDB-lite"/>
    </source>
</evidence>
<proteinExistence type="predicted"/>
<feature type="compositionally biased region" description="Basic and acidic residues" evidence="1">
    <location>
        <begin position="16"/>
        <end position="32"/>
    </location>
</feature>
<keyword evidence="3" id="KW-1185">Reference proteome</keyword>
<reference evidence="2" key="1">
    <citation type="submission" date="2023-12" db="EMBL/GenBank/DDBJ databases">
        <title>Genome assembly of Anisodus tanguticus.</title>
        <authorList>
            <person name="Wang Y.-J."/>
        </authorList>
    </citation>
    <scope>NUCLEOTIDE SEQUENCE</scope>
    <source>
        <strain evidence="2">KB-2021</strain>
        <tissue evidence="2">Leaf</tissue>
    </source>
</reference>
<dbReference type="PANTHER" id="PTHR37207:SF1">
    <property type="entry name" value="OS09G0446000 PROTEIN"/>
    <property type="match status" value="1"/>
</dbReference>
<dbReference type="AlphaFoldDB" id="A0AAE1T2H7"/>